<gene>
    <name evidence="2" type="ORF">LTRI10_LOCUS52051</name>
</gene>
<protein>
    <submittedName>
        <fullName evidence="2">Uncharacterized protein</fullName>
    </submittedName>
</protein>
<name>A0AAV2GU19_9ROSI</name>
<proteinExistence type="predicted"/>
<dbReference type="EMBL" id="OZ034822">
    <property type="protein sequence ID" value="CAL1412780.1"/>
    <property type="molecule type" value="Genomic_DNA"/>
</dbReference>
<evidence type="ECO:0000313" key="2">
    <source>
        <dbReference type="EMBL" id="CAL1412780.1"/>
    </source>
</evidence>
<keyword evidence="3" id="KW-1185">Reference proteome</keyword>
<feature type="compositionally biased region" description="Basic residues" evidence="1">
    <location>
        <begin position="99"/>
        <end position="109"/>
    </location>
</feature>
<dbReference type="AlphaFoldDB" id="A0AAV2GU19"/>
<dbReference type="Proteomes" id="UP001497516">
    <property type="component" value="Chromosome 9"/>
</dbReference>
<sequence>MELVPCTPMDSNLPSTPDLLPSSSFSPIVTPPDIASHLTALPSLSCTQMSPTKNWDFNSYPFDEITLKSRSLDLGRRFNLISEENPEQDENIISEASRTTHRRKIRTSRSKLEMETFRLGPQVPPSSGPRRSRSKSKGWDDISNAN</sequence>
<organism evidence="2 3">
    <name type="scientific">Linum trigynum</name>
    <dbReference type="NCBI Taxonomy" id="586398"/>
    <lineage>
        <taxon>Eukaryota</taxon>
        <taxon>Viridiplantae</taxon>
        <taxon>Streptophyta</taxon>
        <taxon>Embryophyta</taxon>
        <taxon>Tracheophyta</taxon>
        <taxon>Spermatophyta</taxon>
        <taxon>Magnoliopsida</taxon>
        <taxon>eudicotyledons</taxon>
        <taxon>Gunneridae</taxon>
        <taxon>Pentapetalae</taxon>
        <taxon>rosids</taxon>
        <taxon>fabids</taxon>
        <taxon>Malpighiales</taxon>
        <taxon>Linaceae</taxon>
        <taxon>Linum</taxon>
    </lineage>
</organism>
<accession>A0AAV2GU19</accession>
<feature type="region of interest" description="Disordered" evidence="1">
    <location>
        <begin position="89"/>
        <end position="146"/>
    </location>
</feature>
<evidence type="ECO:0000256" key="1">
    <source>
        <dbReference type="SAM" id="MobiDB-lite"/>
    </source>
</evidence>
<reference evidence="2 3" key="1">
    <citation type="submission" date="2024-04" db="EMBL/GenBank/DDBJ databases">
        <authorList>
            <person name="Fracassetti M."/>
        </authorList>
    </citation>
    <scope>NUCLEOTIDE SEQUENCE [LARGE SCALE GENOMIC DNA]</scope>
</reference>
<evidence type="ECO:0000313" key="3">
    <source>
        <dbReference type="Proteomes" id="UP001497516"/>
    </source>
</evidence>